<accession>A0A3T0D583</accession>
<evidence type="ECO:0000256" key="6">
    <source>
        <dbReference type="HAMAP-Rule" id="MF_00163"/>
    </source>
</evidence>
<organism evidence="7 8">
    <name type="scientific">Caldicellulosiruptor changbaiensis</name>
    <dbReference type="NCBI Taxonomy" id="1222016"/>
    <lineage>
        <taxon>Bacteria</taxon>
        <taxon>Bacillati</taxon>
        <taxon>Bacillota</taxon>
        <taxon>Bacillota incertae sedis</taxon>
        <taxon>Caldicellulosiruptorales</taxon>
        <taxon>Caldicellulosiruptoraceae</taxon>
        <taxon>Caldicellulosiruptor</taxon>
    </lineage>
</organism>
<dbReference type="PIRSF" id="PIRSF004749">
    <property type="entry name" value="Pep_def"/>
    <property type="match status" value="1"/>
</dbReference>
<proteinExistence type="inferred from homology"/>
<dbReference type="NCBIfam" id="NF001159">
    <property type="entry name" value="PRK00150.1-3"/>
    <property type="match status" value="1"/>
</dbReference>
<comment type="catalytic activity">
    <reaction evidence="6">
        <text>N-terminal N-formyl-L-methionyl-[peptide] + H2O = N-terminal L-methionyl-[peptide] + formate</text>
        <dbReference type="Rhea" id="RHEA:24420"/>
        <dbReference type="Rhea" id="RHEA-COMP:10639"/>
        <dbReference type="Rhea" id="RHEA-COMP:10640"/>
        <dbReference type="ChEBI" id="CHEBI:15377"/>
        <dbReference type="ChEBI" id="CHEBI:15740"/>
        <dbReference type="ChEBI" id="CHEBI:49298"/>
        <dbReference type="ChEBI" id="CHEBI:64731"/>
        <dbReference type="EC" id="3.5.1.88"/>
    </reaction>
</comment>
<dbReference type="Proteomes" id="UP000282930">
    <property type="component" value="Chromosome"/>
</dbReference>
<dbReference type="CDD" id="cd00487">
    <property type="entry name" value="Pep_deformylase"/>
    <property type="match status" value="1"/>
</dbReference>
<dbReference type="GO" id="GO:0006412">
    <property type="term" value="P:translation"/>
    <property type="evidence" value="ECO:0007669"/>
    <property type="project" value="UniProtKB-UniRule"/>
</dbReference>
<dbReference type="AlphaFoldDB" id="A0A3T0D583"/>
<evidence type="ECO:0000256" key="1">
    <source>
        <dbReference type="ARBA" id="ARBA00010759"/>
    </source>
</evidence>
<comment type="cofactor">
    <cofactor evidence="6">
        <name>Fe(2+)</name>
        <dbReference type="ChEBI" id="CHEBI:29033"/>
    </cofactor>
    <text evidence="6">Binds 1 Fe(2+) ion.</text>
</comment>
<dbReference type="InterPro" id="IPR023635">
    <property type="entry name" value="Peptide_deformylase"/>
</dbReference>
<dbReference type="Gene3D" id="3.90.45.10">
    <property type="entry name" value="Peptide deformylase"/>
    <property type="match status" value="1"/>
</dbReference>
<evidence type="ECO:0000256" key="3">
    <source>
        <dbReference type="ARBA" id="ARBA00022801"/>
    </source>
</evidence>
<feature type="binding site" evidence="6">
    <location>
        <position position="88"/>
    </location>
    <ligand>
        <name>Fe cation</name>
        <dbReference type="ChEBI" id="CHEBI:24875"/>
    </ligand>
</feature>
<reference evidence="7 8" key="1">
    <citation type="submission" date="2018-12" db="EMBL/GenBank/DDBJ databases">
        <title>Genome sequence from the cellulolytic species, Caldicellulosiruptor changbaiensis.</title>
        <authorList>
            <person name="Blumer-Schuette S.E."/>
            <person name="Mendoza C."/>
        </authorList>
    </citation>
    <scope>NUCLEOTIDE SEQUENCE [LARGE SCALE GENOMIC DNA]</scope>
    <source>
        <strain evidence="7 8">CBS-Z</strain>
    </source>
</reference>
<keyword evidence="2 6" id="KW-0479">Metal-binding</keyword>
<dbReference type="GO" id="GO:0046872">
    <property type="term" value="F:metal ion binding"/>
    <property type="evidence" value="ECO:0007669"/>
    <property type="project" value="UniProtKB-KW"/>
</dbReference>
<keyword evidence="5 6" id="KW-0408">Iron</keyword>
<protein>
    <recommendedName>
        <fullName evidence="6">Peptide deformylase</fullName>
        <shortName evidence="6">PDF</shortName>
        <ecNumber evidence="6">3.5.1.88</ecNumber>
    </recommendedName>
    <alternativeName>
        <fullName evidence="6">Polypeptide deformylase</fullName>
    </alternativeName>
</protein>
<dbReference type="Pfam" id="PF01327">
    <property type="entry name" value="Pep_deformylase"/>
    <property type="match status" value="1"/>
</dbReference>
<comment type="similarity">
    <text evidence="1 6">Belongs to the polypeptide deformylase family.</text>
</comment>
<dbReference type="NCBIfam" id="TIGR00079">
    <property type="entry name" value="pept_deformyl"/>
    <property type="match status" value="1"/>
</dbReference>
<dbReference type="PANTHER" id="PTHR10458:SF22">
    <property type="entry name" value="PEPTIDE DEFORMYLASE"/>
    <property type="match status" value="1"/>
</dbReference>
<dbReference type="SUPFAM" id="SSF56420">
    <property type="entry name" value="Peptide deformylase"/>
    <property type="match status" value="1"/>
</dbReference>
<dbReference type="RefSeq" id="WP_127351672.1">
    <property type="nucleotide sequence ID" value="NZ_CP034791.1"/>
</dbReference>
<keyword evidence="8" id="KW-1185">Reference proteome</keyword>
<dbReference type="KEGG" id="ccha:ELD05_05740"/>
<gene>
    <name evidence="6 7" type="primary">def</name>
    <name evidence="7" type="ORF">ELD05_05740</name>
</gene>
<keyword evidence="3 6" id="KW-0378">Hydrolase</keyword>
<sequence>MALRKIRIYEDEILRKKSKTVEKFDKRLHDLLDDMKETMYEANGIGLAAPQVGILKRAIVVDPGDGAIELVNPQIEYSEGSQIDIEGCLSVPNVWGEVERPKRVIVRGQNRHGEEIKIEAEDLLARALCHEIDHLDGILFIDKVIRFVTEEEIEKRRSKEQKMDLE</sequence>
<dbReference type="PRINTS" id="PR01576">
    <property type="entry name" value="PDEFORMYLASE"/>
</dbReference>
<evidence type="ECO:0000313" key="7">
    <source>
        <dbReference type="EMBL" id="AZT90178.1"/>
    </source>
</evidence>
<dbReference type="GO" id="GO:0042586">
    <property type="term" value="F:peptide deformylase activity"/>
    <property type="evidence" value="ECO:0007669"/>
    <property type="project" value="UniProtKB-UniRule"/>
</dbReference>
<dbReference type="EMBL" id="CP034791">
    <property type="protein sequence ID" value="AZT90178.1"/>
    <property type="molecule type" value="Genomic_DNA"/>
</dbReference>
<evidence type="ECO:0000256" key="5">
    <source>
        <dbReference type="ARBA" id="ARBA00023004"/>
    </source>
</evidence>
<evidence type="ECO:0000256" key="4">
    <source>
        <dbReference type="ARBA" id="ARBA00022917"/>
    </source>
</evidence>
<feature type="binding site" evidence="6">
    <location>
        <position position="130"/>
    </location>
    <ligand>
        <name>Fe cation</name>
        <dbReference type="ChEBI" id="CHEBI:24875"/>
    </ligand>
</feature>
<evidence type="ECO:0000313" key="8">
    <source>
        <dbReference type="Proteomes" id="UP000282930"/>
    </source>
</evidence>
<dbReference type="PANTHER" id="PTHR10458">
    <property type="entry name" value="PEPTIDE DEFORMYLASE"/>
    <property type="match status" value="1"/>
</dbReference>
<keyword evidence="4 6" id="KW-0648">Protein biosynthesis</keyword>
<name>A0A3T0D583_9FIRM</name>
<feature type="active site" evidence="6">
    <location>
        <position position="131"/>
    </location>
</feature>
<evidence type="ECO:0000256" key="2">
    <source>
        <dbReference type="ARBA" id="ARBA00022723"/>
    </source>
</evidence>
<feature type="binding site" evidence="6">
    <location>
        <position position="134"/>
    </location>
    <ligand>
        <name>Fe cation</name>
        <dbReference type="ChEBI" id="CHEBI:24875"/>
    </ligand>
</feature>
<dbReference type="EC" id="3.5.1.88" evidence="6"/>
<dbReference type="FunFam" id="3.90.45.10:FF:000005">
    <property type="entry name" value="Peptide deformylase"/>
    <property type="match status" value="1"/>
</dbReference>
<comment type="function">
    <text evidence="6">Removes the formyl group from the N-terminal Met of newly synthesized proteins. Requires at least a dipeptide for an efficient rate of reaction. N-terminal L-methionine is a prerequisite for activity but the enzyme has broad specificity at other positions.</text>
</comment>
<dbReference type="HAMAP" id="MF_00163">
    <property type="entry name" value="Pep_deformylase"/>
    <property type="match status" value="1"/>
</dbReference>
<dbReference type="InterPro" id="IPR036821">
    <property type="entry name" value="Peptide_deformylase_sf"/>
</dbReference>